<reference evidence="1 2" key="1">
    <citation type="submission" date="2019-12" db="EMBL/GenBank/DDBJ databases">
        <title>A genome sequence resource for the geographically widespread anthracnose pathogen Colletotrichum asianum.</title>
        <authorList>
            <person name="Meng Y."/>
        </authorList>
    </citation>
    <scope>NUCLEOTIDE SEQUENCE [LARGE SCALE GENOMIC DNA]</scope>
    <source>
        <strain evidence="1 2">ICMP 18580</strain>
    </source>
</reference>
<proteinExistence type="predicted"/>
<organism evidence="1 2">
    <name type="scientific">Colletotrichum asianum</name>
    <dbReference type="NCBI Taxonomy" id="702518"/>
    <lineage>
        <taxon>Eukaryota</taxon>
        <taxon>Fungi</taxon>
        <taxon>Dikarya</taxon>
        <taxon>Ascomycota</taxon>
        <taxon>Pezizomycotina</taxon>
        <taxon>Sordariomycetes</taxon>
        <taxon>Hypocreomycetidae</taxon>
        <taxon>Glomerellales</taxon>
        <taxon>Glomerellaceae</taxon>
        <taxon>Colletotrichum</taxon>
        <taxon>Colletotrichum gloeosporioides species complex</taxon>
    </lineage>
</organism>
<sequence length="150" mass="16213">MAEYRWLPGPVGEMLRSSSLATTATIPLHGHLVVTTGHVGVNLSTGGLVKSSIRDEFNAVCDCLDAALRDAGVELGLGGAHKIVAYFIRAEDEAKLLGVFREKYPGHSPTWTSVVVAALVVPGMHVEVQAEAVRHVRDTFWHELCGIWGR</sequence>
<accession>A0A8H3W185</accession>
<evidence type="ECO:0000313" key="1">
    <source>
        <dbReference type="EMBL" id="KAF0318014.1"/>
    </source>
</evidence>
<dbReference type="Pfam" id="PF01042">
    <property type="entry name" value="Ribonuc_L-PSP"/>
    <property type="match status" value="1"/>
</dbReference>
<dbReference type="AlphaFoldDB" id="A0A8H3W185"/>
<dbReference type="EMBL" id="WOWK01000118">
    <property type="protein sequence ID" value="KAF0318014.1"/>
    <property type="molecule type" value="Genomic_DNA"/>
</dbReference>
<evidence type="ECO:0000313" key="2">
    <source>
        <dbReference type="Proteomes" id="UP000434172"/>
    </source>
</evidence>
<gene>
    <name evidence="1" type="ORF">GQ607_014799</name>
</gene>
<protein>
    <submittedName>
        <fullName evidence="1">Endoribonuclease l-psp family protein</fullName>
    </submittedName>
</protein>
<dbReference type="InterPro" id="IPR006175">
    <property type="entry name" value="YjgF/YER057c/UK114"/>
</dbReference>
<dbReference type="OrthoDB" id="309640at2759"/>
<keyword evidence="2" id="KW-1185">Reference proteome</keyword>
<dbReference type="Proteomes" id="UP000434172">
    <property type="component" value="Unassembled WGS sequence"/>
</dbReference>
<name>A0A8H3W185_9PEZI</name>
<dbReference type="Gene3D" id="3.30.1330.40">
    <property type="entry name" value="RutC-like"/>
    <property type="match status" value="1"/>
</dbReference>
<dbReference type="InterPro" id="IPR035959">
    <property type="entry name" value="RutC-like_sf"/>
</dbReference>
<dbReference type="SUPFAM" id="SSF55298">
    <property type="entry name" value="YjgF-like"/>
    <property type="match status" value="1"/>
</dbReference>
<comment type="caution">
    <text evidence="1">The sequence shown here is derived from an EMBL/GenBank/DDBJ whole genome shotgun (WGS) entry which is preliminary data.</text>
</comment>